<evidence type="ECO:0000313" key="3">
    <source>
        <dbReference type="Proteomes" id="UP000220226"/>
    </source>
</evidence>
<organism evidence="2 3">
    <name type="scientific">Bacillus cereus</name>
    <dbReference type="NCBI Taxonomy" id="1396"/>
    <lineage>
        <taxon>Bacteria</taxon>
        <taxon>Bacillati</taxon>
        <taxon>Bacillota</taxon>
        <taxon>Bacilli</taxon>
        <taxon>Bacillales</taxon>
        <taxon>Bacillaceae</taxon>
        <taxon>Bacillus</taxon>
        <taxon>Bacillus cereus group</taxon>
    </lineage>
</organism>
<protein>
    <recommendedName>
        <fullName evidence="1">DDE domain-containing protein</fullName>
    </recommendedName>
</protein>
<proteinExistence type="predicted"/>
<reference evidence="2 3" key="1">
    <citation type="submission" date="2017-09" db="EMBL/GenBank/DDBJ databases">
        <title>Large-scale bioinformatics analysis of Bacillus genomes uncovers conserved roles of natural products in bacterial physiology.</title>
        <authorList>
            <consortium name="Agbiome Team Llc"/>
            <person name="Bleich R.M."/>
            <person name="Grubbs K.J."/>
            <person name="Santa Maria K.C."/>
            <person name="Allen S.E."/>
            <person name="Farag S."/>
            <person name="Shank E.A."/>
            <person name="Bowers A."/>
        </authorList>
    </citation>
    <scope>NUCLEOTIDE SEQUENCE [LARGE SCALE GENOMIC DNA]</scope>
    <source>
        <strain evidence="2 3">AFS025165</strain>
    </source>
</reference>
<dbReference type="Proteomes" id="UP000220226">
    <property type="component" value="Unassembled WGS sequence"/>
</dbReference>
<evidence type="ECO:0000313" key="2">
    <source>
        <dbReference type="EMBL" id="PFC72749.1"/>
    </source>
</evidence>
<dbReference type="Pfam" id="PF13610">
    <property type="entry name" value="DDE_Tnp_IS240"/>
    <property type="match status" value="1"/>
</dbReference>
<comment type="caution">
    <text evidence="2">The sequence shown here is derived from an EMBL/GenBank/DDBJ whole genome shotgun (WGS) entry which is preliminary data.</text>
</comment>
<dbReference type="EMBL" id="NTQT01000023">
    <property type="protein sequence ID" value="PFC72749.1"/>
    <property type="molecule type" value="Genomic_DNA"/>
</dbReference>
<dbReference type="InterPro" id="IPR032874">
    <property type="entry name" value="DDE_dom"/>
</dbReference>
<feature type="domain" description="DDE" evidence="1">
    <location>
        <begin position="1"/>
        <end position="33"/>
    </location>
</feature>
<sequence length="34" mass="4033">MYLYLAVDSKGNTSAFYLIKTRDQQAAKRLFKKY</sequence>
<evidence type="ECO:0000259" key="1">
    <source>
        <dbReference type="Pfam" id="PF13610"/>
    </source>
</evidence>
<gene>
    <name evidence="2" type="ORF">CN290_18360</name>
</gene>
<accession>A0A2A8Y161</accession>
<dbReference type="AlphaFoldDB" id="A0A2A8Y161"/>
<name>A0A2A8Y161_BACCE</name>